<protein>
    <recommendedName>
        <fullName evidence="3">Stealth protein CR2 conserved region 2 domain-containing protein</fullName>
    </recommendedName>
</protein>
<evidence type="ECO:0000313" key="5">
    <source>
        <dbReference type="Proteomes" id="UP000193719"/>
    </source>
</evidence>
<dbReference type="PANTHER" id="PTHR24045:SF0">
    <property type="entry name" value="N-ACETYLGLUCOSAMINE-1-PHOSPHOTRANSFERASE SUBUNITS ALPHA_BETA"/>
    <property type="match status" value="1"/>
</dbReference>
<feature type="non-terminal residue" evidence="4">
    <location>
        <position position="1"/>
    </location>
</feature>
<evidence type="ECO:0000313" key="4">
    <source>
        <dbReference type="EMBL" id="ORX46142.1"/>
    </source>
</evidence>
<sequence length="333" mass="40309">DWQWVSNISIVYGLNNEIDINQKNTMLMTEQLKFSIRSIEKYLPWFKGKIFIITKDKSNNDLTWVDKSNKRIQIIPQSQLLPSKYKNTTKKNLFEMYLDKIPGLTERFIYIKYNHFFIKYTHPRFFLSNTFYPKYNYYSPLEKDDVKSLSEINKPLYATYNIIKKYFGESYFRSYRYLFDTPYPFYRDLFEPARQLFNEDIDEIVHNKKSAFYPIYLISNYNIYGTSQPYYPEYVSGYGEIRNKTAPILNKDRTIDYYGYDIPSVYTIEKVIHFNVAFSQNSEKNEKNIKRILNSQKIFFNLRTNNIQKFTSKNKKQLYRLMESLYQDKSSFE</sequence>
<comment type="caution">
    <text evidence="4">The sequence shown here is derived from an EMBL/GenBank/DDBJ whole genome shotgun (WGS) entry which is preliminary data.</text>
</comment>
<comment type="similarity">
    <text evidence="1">Belongs to the stealth family.</text>
</comment>
<feature type="non-terminal residue" evidence="4">
    <location>
        <position position="333"/>
    </location>
</feature>
<dbReference type="GO" id="GO:0005794">
    <property type="term" value="C:Golgi apparatus"/>
    <property type="evidence" value="ECO:0007669"/>
    <property type="project" value="TreeGrafter"/>
</dbReference>
<proteinExistence type="inferred from homology"/>
<dbReference type="Proteomes" id="UP000193719">
    <property type="component" value="Unassembled WGS sequence"/>
</dbReference>
<dbReference type="STRING" id="1754191.A0A1Y1V2Z1"/>
<dbReference type="InterPro" id="IPR047141">
    <property type="entry name" value="Stealth"/>
</dbReference>
<evidence type="ECO:0000256" key="1">
    <source>
        <dbReference type="ARBA" id="ARBA00007583"/>
    </source>
</evidence>
<evidence type="ECO:0000256" key="2">
    <source>
        <dbReference type="ARBA" id="ARBA00022679"/>
    </source>
</evidence>
<name>A0A1Y1V2Z1_9FUNG</name>
<dbReference type="EMBL" id="MCFH01000036">
    <property type="protein sequence ID" value="ORX46142.1"/>
    <property type="molecule type" value="Genomic_DNA"/>
</dbReference>
<dbReference type="GO" id="GO:0016772">
    <property type="term" value="F:transferase activity, transferring phosphorus-containing groups"/>
    <property type="evidence" value="ECO:0007669"/>
    <property type="project" value="InterPro"/>
</dbReference>
<reference evidence="4 5" key="1">
    <citation type="submission" date="2016-08" db="EMBL/GenBank/DDBJ databases">
        <title>Genomes of anaerobic fungi encode conserved fungal cellulosomes for biomass hydrolysis.</title>
        <authorList>
            <consortium name="DOE Joint Genome Institute"/>
            <person name="Haitjema C.H."/>
            <person name="Gilmore S.P."/>
            <person name="Henske J.K."/>
            <person name="Solomon K.V."/>
            <person name="De Groot R."/>
            <person name="Kuo A."/>
            <person name="Mondo S.J."/>
            <person name="Salamov A.A."/>
            <person name="Labutti K."/>
            <person name="Zhao Z."/>
            <person name="Chiniquy J."/>
            <person name="Barry K."/>
            <person name="Brewer H.M."/>
            <person name="Purvine S.O."/>
            <person name="Wright A.T."/>
            <person name="Boxma B."/>
            <person name="Van Alen T."/>
            <person name="Hackstein J.H."/>
            <person name="Baker S.E."/>
            <person name="Grigoriev I.V."/>
            <person name="O'Malley M.A."/>
        </authorList>
    </citation>
    <scope>NUCLEOTIDE SEQUENCE [LARGE SCALE GENOMIC DNA]</scope>
    <source>
        <strain evidence="5">finn</strain>
    </source>
</reference>
<dbReference type="PANTHER" id="PTHR24045">
    <property type="match status" value="1"/>
</dbReference>
<evidence type="ECO:0000259" key="3">
    <source>
        <dbReference type="Pfam" id="PF11380"/>
    </source>
</evidence>
<dbReference type="AlphaFoldDB" id="A0A1Y1V2Z1"/>
<feature type="domain" description="Stealth protein CR2 conserved region 2" evidence="3">
    <location>
        <begin position="30"/>
        <end position="130"/>
    </location>
</feature>
<accession>A0A1Y1V2Z1</accession>
<reference evidence="4 5" key="2">
    <citation type="submission" date="2016-08" db="EMBL/GenBank/DDBJ databases">
        <title>Pervasive Adenine N6-methylation of Active Genes in Fungi.</title>
        <authorList>
            <consortium name="DOE Joint Genome Institute"/>
            <person name="Mondo S.J."/>
            <person name="Dannebaum R.O."/>
            <person name="Kuo R.C."/>
            <person name="Labutti K."/>
            <person name="Haridas S."/>
            <person name="Kuo A."/>
            <person name="Salamov A."/>
            <person name="Ahrendt S.R."/>
            <person name="Lipzen A."/>
            <person name="Sullivan W."/>
            <person name="Andreopoulos W.B."/>
            <person name="Clum A."/>
            <person name="Lindquist E."/>
            <person name="Daum C."/>
            <person name="Ramamoorthy G.K."/>
            <person name="Gryganskyi A."/>
            <person name="Culley D."/>
            <person name="Magnuson J.K."/>
            <person name="James T.Y."/>
            <person name="O'Malley M.A."/>
            <person name="Stajich J.E."/>
            <person name="Spatafora J.W."/>
            <person name="Visel A."/>
            <person name="Grigoriev I.V."/>
        </authorList>
    </citation>
    <scope>NUCLEOTIDE SEQUENCE [LARGE SCALE GENOMIC DNA]</scope>
    <source>
        <strain evidence="5">finn</strain>
    </source>
</reference>
<dbReference type="OrthoDB" id="2126793at2759"/>
<keyword evidence="5" id="KW-1185">Reference proteome</keyword>
<gene>
    <name evidence="4" type="ORF">BCR36DRAFT_237875</name>
</gene>
<organism evidence="4 5">
    <name type="scientific">Piromyces finnis</name>
    <dbReference type="NCBI Taxonomy" id="1754191"/>
    <lineage>
        <taxon>Eukaryota</taxon>
        <taxon>Fungi</taxon>
        <taxon>Fungi incertae sedis</taxon>
        <taxon>Chytridiomycota</taxon>
        <taxon>Chytridiomycota incertae sedis</taxon>
        <taxon>Neocallimastigomycetes</taxon>
        <taxon>Neocallimastigales</taxon>
        <taxon>Neocallimastigaceae</taxon>
        <taxon>Piromyces</taxon>
    </lineage>
</organism>
<keyword evidence="2" id="KW-0808">Transferase</keyword>
<dbReference type="InterPro" id="IPR021520">
    <property type="entry name" value="Stealth_CR2"/>
</dbReference>
<dbReference type="Pfam" id="PF11380">
    <property type="entry name" value="Stealth_CR2"/>
    <property type="match status" value="1"/>
</dbReference>